<dbReference type="EMBL" id="CAJJDO010000146">
    <property type="protein sequence ID" value="CAD8207051.1"/>
    <property type="molecule type" value="Genomic_DNA"/>
</dbReference>
<protein>
    <submittedName>
        <fullName evidence="2">Uncharacterized protein</fullName>
    </submittedName>
</protein>
<evidence type="ECO:0000313" key="2">
    <source>
        <dbReference type="EMBL" id="CAD8207051.1"/>
    </source>
</evidence>
<sequence>MGEELILKIVDVIPPSSMQDTDNIIKATGEWYTKDKEAKIIIDFGNALISLISIQNYYADQVNITLKGDNSDDIYYDKVIWKQNLDWNKSLSIDIEPLSQDIFNQMIVEVINYTQKDYKGLKRIRVYGIQDKQLYNERKKLAKQFKKESKDKQKVQKALQNQEKSEQKDQKQKTKLDESSTKKNQSWGLYNKSQNQTNKGLIFKDTREKLRNIHKSPSPIKEEIEQFNQTAIQTPKQLEGFEKLGSNINEWKMVRYNMNQIDKQFLELHQELQKSSGIVQDRQLNDFNFEVHWLQ</sequence>
<evidence type="ECO:0000256" key="1">
    <source>
        <dbReference type="SAM" id="MobiDB-lite"/>
    </source>
</evidence>
<dbReference type="Proteomes" id="UP000689195">
    <property type="component" value="Unassembled WGS sequence"/>
</dbReference>
<dbReference type="AlphaFoldDB" id="A0A8S1XZ72"/>
<feature type="compositionally biased region" description="Polar residues" evidence="1">
    <location>
        <begin position="182"/>
        <end position="192"/>
    </location>
</feature>
<feature type="region of interest" description="Disordered" evidence="1">
    <location>
        <begin position="146"/>
        <end position="192"/>
    </location>
</feature>
<organism evidence="2 3">
    <name type="scientific">Paramecium pentaurelia</name>
    <dbReference type="NCBI Taxonomy" id="43138"/>
    <lineage>
        <taxon>Eukaryota</taxon>
        <taxon>Sar</taxon>
        <taxon>Alveolata</taxon>
        <taxon>Ciliophora</taxon>
        <taxon>Intramacronucleata</taxon>
        <taxon>Oligohymenophorea</taxon>
        <taxon>Peniculida</taxon>
        <taxon>Parameciidae</taxon>
        <taxon>Paramecium</taxon>
    </lineage>
</organism>
<name>A0A8S1XZ72_9CILI</name>
<reference evidence="2" key="1">
    <citation type="submission" date="2021-01" db="EMBL/GenBank/DDBJ databases">
        <authorList>
            <consortium name="Genoscope - CEA"/>
            <person name="William W."/>
        </authorList>
    </citation>
    <scope>NUCLEOTIDE SEQUENCE</scope>
</reference>
<dbReference type="OrthoDB" id="301307at2759"/>
<evidence type="ECO:0000313" key="3">
    <source>
        <dbReference type="Proteomes" id="UP000689195"/>
    </source>
</evidence>
<feature type="compositionally biased region" description="Basic and acidic residues" evidence="1">
    <location>
        <begin position="163"/>
        <end position="181"/>
    </location>
</feature>
<accession>A0A8S1XZ72</accession>
<comment type="caution">
    <text evidence="2">The sequence shown here is derived from an EMBL/GenBank/DDBJ whole genome shotgun (WGS) entry which is preliminary data.</text>
</comment>
<keyword evidence="3" id="KW-1185">Reference proteome</keyword>
<gene>
    <name evidence="2" type="ORF">PPENT_87.1.T1460027</name>
</gene>
<proteinExistence type="predicted"/>